<protein>
    <submittedName>
        <fullName evidence="2">Uncharacterized protein</fullName>
    </submittedName>
</protein>
<accession>A0AAW1T433</accession>
<evidence type="ECO:0000313" key="3">
    <source>
        <dbReference type="Proteomes" id="UP001485043"/>
    </source>
</evidence>
<reference evidence="2 3" key="1">
    <citation type="journal article" date="2024" name="Nat. Commun.">
        <title>Phylogenomics reveals the evolutionary origins of lichenization in chlorophyte algae.</title>
        <authorList>
            <person name="Puginier C."/>
            <person name="Libourel C."/>
            <person name="Otte J."/>
            <person name="Skaloud P."/>
            <person name="Haon M."/>
            <person name="Grisel S."/>
            <person name="Petersen M."/>
            <person name="Berrin J.G."/>
            <person name="Delaux P.M."/>
            <person name="Dal Grande F."/>
            <person name="Keller J."/>
        </authorList>
    </citation>
    <scope>NUCLEOTIDE SEQUENCE [LARGE SCALE GENOMIC DNA]</scope>
    <source>
        <strain evidence="2 3">SAG 2523</strain>
    </source>
</reference>
<feature type="compositionally biased region" description="Polar residues" evidence="1">
    <location>
        <begin position="66"/>
        <end position="77"/>
    </location>
</feature>
<evidence type="ECO:0000313" key="2">
    <source>
        <dbReference type="EMBL" id="KAK9863796.1"/>
    </source>
</evidence>
<organism evidence="2 3">
    <name type="scientific">Apatococcus fuscideae</name>
    <dbReference type="NCBI Taxonomy" id="2026836"/>
    <lineage>
        <taxon>Eukaryota</taxon>
        <taxon>Viridiplantae</taxon>
        <taxon>Chlorophyta</taxon>
        <taxon>core chlorophytes</taxon>
        <taxon>Trebouxiophyceae</taxon>
        <taxon>Chlorellales</taxon>
        <taxon>Chlorellaceae</taxon>
        <taxon>Apatococcus</taxon>
    </lineage>
</organism>
<sequence>METKPRSCLSEALRVKGSCPPVARRPLASSPAPGSDTSVSSGCSELASSGPARKLQRLGRPDVSPLETSGSLSHGSGSFKTSVGLEIAAIFSNQGTSAACGNSWFGCSPPSRPGVNPVVRDVQFGRCNMSERRSSFSEDSGAYFSPMSTLTRA</sequence>
<dbReference type="EMBL" id="JALJOV010000428">
    <property type="protein sequence ID" value="KAK9863796.1"/>
    <property type="molecule type" value="Genomic_DNA"/>
</dbReference>
<feature type="compositionally biased region" description="Polar residues" evidence="1">
    <location>
        <begin position="35"/>
        <end position="47"/>
    </location>
</feature>
<dbReference type="AlphaFoldDB" id="A0AAW1T433"/>
<evidence type="ECO:0000256" key="1">
    <source>
        <dbReference type="SAM" id="MobiDB-lite"/>
    </source>
</evidence>
<feature type="region of interest" description="Disordered" evidence="1">
    <location>
        <begin position="20"/>
        <end position="77"/>
    </location>
</feature>
<keyword evidence="3" id="KW-1185">Reference proteome</keyword>
<proteinExistence type="predicted"/>
<dbReference type="Proteomes" id="UP001485043">
    <property type="component" value="Unassembled WGS sequence"/>
</dbReference>
<gene>
    <name evidence="2" type="ORF">WJX84_000083</name>
</gene>
<name>A0AAW1T433_9CHLO</name>
<comment type="caution">
    <text evidence="2">The sequence shown here is derived from an EMBL/GenBank/DDBJ whole genome shotgun (WGS) entry which is preliminary data.</text>
</comment>